<dbReference type="AlphaFoldDB" id="A0ABC9GUV2"/>
<accession>A0ABC9GUV2</accession>
<comment type="caution">
    <text evidence="2">The sequence shown here is derived from an EMBL/GenBank/DDBJ whole genome shotgun (WGS) entry which is preliminary data.</text>
</comment>
<dbReference type="PANTHER" id="PTHR32133">
    <property type="entry name" value="OS07G0120400 PROTEIN"/>
    <property type="match status" value="1"/>
</dbReference>
<dbReference type="PANTHER" id="PTHR32133:SF302">
    <property type="entry name" value="F-BOX DOMAIN CONTAINING PROTEIN, EXPRESSED"/>
    <property type="match status" value="1"/>
</dbReference>
<dbReference type="SUPFAM" id="SSF81383">
    <property type="entry name" value="F-box domain"/>
    <property type="match status" value="1"/>
</dbReference>
<dbReference type="Gene3D" id="1.20.1280.50">
    <property type="match status" value="1"/>
</dbReference>
<feature type="domain" description="F-box" evidence="1">
    <location>
        <begin position="1"/>
        <end position="47"/>
    </location>
</feature>
<dbReference type="Pfam" id="PF12937">
    <property type="entry name" value="F-box-like"/>
    <property type="match status" value="1"/>
</dbReference>
<sequence length="398" mass="42833">MAPFVPDDLLLQIFLRLPPQPSSLLRASLVCKRWRGLVADRRFLRHLRAPLLGVFLNNPPARASFLPAAGDPPDRVPASRFLRPPLPWLVRSSRSGRVLLSGNAARFLVWDPVTNAQRFVPAPPVPDGHGHRAVYGFGAVLLRGDDATDTSFRVAVAFVQAGVAVAAVYSSDTGAWSGAYRVVVTAHASGAPATGSIIPWVETPGAAAGDAVYWLLDDERLLSLELHDAGGGGGGPRALAVVEPRNAWRVHGRNAKLMRTTPGGGELGLAAVTGAALRLWALEEAAGDGGVSWTLRRTVLLDALLPGARMPRRRRCPVRFGGVRSLAVVLDDDGEWTAPPCARIVGVDEDGGVVFLRRMDGLFMLGLQPAPRIKQICESYYIVHQKFDAVYPFTGFFL</sequence>
<dbReference type="InterPro" id="IPR001810">
    <property type="entry name" value="F-box_dom"/>
</dbReference>
<reference evidence="2 3" key="1">
    <citation type="submission" date="2024-10" db="EMBL/GenBank/DDBJ databases">
        <authorList>
            <person name="Ryan C."/>
        </authorList>
    </citation>
    <scope>NUCLEOTIDE SEQUENCE [LARGE SCALE GENOMIC DNA]</scope>
</reference>
<proteinExistence type="predicted"/>
<dbReference type="SMART" id="SM00256">
    <property type="entry name" value="FBOX"/>
    <property type="match status" value="1"/>
</dbReference>
<name>A0ABC9GUV2_9POAL</name>
<evidence type="ECO:0000313" key="2">
    <source>
        <dbReference type="EMBL" id="CAM0146415.1"/>
    </source>
</evidence>
<dbReference type="InterPro" id="IPR036047">
    <property type="entry name" value="F-box-like_dom_sf"/>
</dbReference>
<organism evidence="2 3">
    <name type="scientific">Urochloa decumbens</name>
    <dbReference type="NCBI Taxonomy" id="240449"/>
    <lineage>
        <taxon>Eukaryota</taxon>
        <taxon>Viridiplantae</taxon>
        <taxon>Streptophyta</taxon>
        <taxon>Embryophyta</taxon>
        <taxon>Tracheophyta</taxon>
        <taxon>Spermatophyta</taxon>
        <taxon>Magnoliopsida</taxon>
        <taxon>Liliopsida</taxon>
        <taxon>Poales</taxon>
        <taxon>Poaceae</taxon>
        <taxon>PACMAD clade</taxon>
        <taxon>Panicoideae</taxon>
        <taxon>Panicodae</taxon>
        <taxon>Paniceae</taxon>
        <taxon>Melinidinae</taxon>
        <taxon>Urochloa</taxon>
    </lineage>
</organism>
<protein>
    <recommendedName>
        <fullName evidence="1">F-box domain-containing protein</fullName>
    </recommendedName>
</protein>
<keyword evidence="3" id="KW-1185">Reference proteome</keyword>
<dbReference type="EMBL" id="CAXIPR030000568">
    <property type="protein sequence ID" value="CAM0146415.1"/>
    <property type="molecule type" value="Genomic_DNA"/>
</dbReference>
<evidence type="ECO:0000259" key="1">
    <source>
        <dbReference type="PROSITE" id="PS50181"/>
    </source>
</evidence>
<dbReference type="Proteomes" id="UP001497457">
    <property type="component" value="Unassembled WGS sequence"/>
</dbReference>
<dbReference type="PROSITE" id="PS50181">
    <property type="entry name" value="FBOX"/>
    <property type="match status" value="1"/>
</dbReference>
<evidence type="ECO:0000313" key="3">
    <source>
        <dbReference type="Proteomes" id="UP001497457"/>
    </source>
</evidence>
<gene>
    <name evidence="2" type="ORF">URODEC1_LOCUS119993</name>
</gene>